<name>A0A4R7NT06_9GAMM</name>
<dbReference type="PANTHER" id="PTHR43007">
    <property type="entry name" value="2-PHOSPHO-L-LACTATE TRANSFERASE"/>
    <property type="match status" value="1"/>
</dbReference>
<dbReference type="GO" id="GO:0000287">
    <property type="term" value="F:magnesium ion binding"/>
    <property type="evidence" value="ECO:0007669"/>
    <property type="project" value="InterPro"/>
</dbReference>
<dbReference type="SUPFAM" id="SSF142338">
    <property type="entry name" value="CofD-like"/>
    <property type="match status" value="1"/>
</dbReference>
<proteinExistence type="inferred from homology"/>
<evidence type="ECO:0000313" key="4">
    <source>
        <dbReference type="Proteomes" id="UP000295341"/>
    </source>
</evidence>
<dbReference type="RefSeq" id="WP_133883624.1">
    <property type="nucleotide sequence ID" value="NZ_MWIN01000003.1"/>
</dbReference>
<gene>
    <name evidence="3" type="ORF">DFR24_4470</name>
</gene>
<dbReference type="Gene3D" id="1.10.8.240">
    <property type="entry name" value="CofD-like domain"/>
    <property type="match status" value="1"/>
</dbReference>
<evidence type="ECO:0000256" key="1">
    <source>
        <dbReference type="ARBA" id="ARBA00022679"/>
    </source>
</evidence>
<comment type="caution">
    <text evidence="3">The sequence shown here is derived from an EMBL/GenBank/DDBJ whole genome shotgun (WGS) entry which is preliminary data.</text>
</comment>
<dbReference type="InterPro" id="IPR002882">
    <property type="entry name" value="CofD"/>
</dbReference>
<dbReference type="OrthoDB" id="7466225at2"/>
<dbReference type="GO" id="GO:0043743">
    <property type="term" value="F:LPPG:FO 2-phospho-L-lactate transferase activity"/>
    <property type="evidence" value="ECO:0007669"/>
    <property type="project" value="InterPro"/>
</dbReference>
<dbReference type="PANTHER" id="PTHR43007:SF1">
    <property type="entry name" value="2-PHOSPHO-L-LACTATE TRANSFERASE"/>
    <property type="match status" value="1"/>
</dbReference>
<organism evidence="3 4">
    <name type="scientific">Panacagrimonas perspica</name>
    <dbReference type="NCBI Taxonomy" id="381431"/>
    <lineage>
        <taxon>Bacteria</taxon>
        <taxon>Pseudomonadati</taxon>
        <taxon>Pseudomonadota</taxon>
        <taxon>Gammaproteobacteria</taxon>
        <taxon>Nevskiales</taxon>
        <taxon>Nevskiaceae</taxon>
        <taxon>Panacagrimonas</taxon>
    </lineage>
</organism>
<dbReference type="AlphaFoldDB" id="A0A4R7NT06"/>
<dbReference type="Proteomes" id="UP000295341">
    <property type="component" value="Unassembled WGS sequence"/>
</dbReference>
<sequence length="342" mass="36467">MTRVLALCGGVGGAKLAAGLASVLPAADLTVVVNTGDDFEHLGLTICPDLDSTMYALAGVNDEQRGWGRRGESWDFMSALEGLGGPTWFGLGDRDLATHVMRSHRLAQGVSLSQVTAQLATALGIGCRLAPMSDHPVRTCVHTDEGPLGFQDYFVRLGCRPKVERLEYVGATQAKLSRDLQAALSSSRLECIVICPSNPWLSIDPILALPGLRFALRCCEVPIVAVSPIVAGRAIKGPAADIMRALGYTVDATNIGRHYRNLIDLLVVDEQDAESNAAIEALGIAPIRAPIVMKDEAARRRLAKTVLDAADRWPGRAEHPAQKKVFGAVVPQDGAPVAPRSR</sequence>
<dbReference type="CDD" id="cd07186">
    <property type="entry name" value="CofD_like"/>
    <property type="match status" value="1"/>
</dbReference>
<keyword evidence="4" id="KW-1185">Reference proteome</keyword>
<keyword evidence="1 3" id="KW-0808">Transferase</keyword>
<dbReference type="InterPro" id="IPR038136">
    <property type="entry name" value="CofD-like_dom_sf"/>
</dbReference>
<dbReference type="Pfam" id="PF01933">
    <property type="entry name" value="CofD"/>
    <property type="match status" value="1"/>
</dbReference>
<dbReference type="EMBL" id="SOBT01000012">
    <property type="protein sequence ID" value="TDU24205.1"/>
    <property type="molecule type" value="Genomic_DNA"/>
</dbReference>
<evidence type="ECO:0000313" key="3">
    <source>
        <dbReference type="EMBL" id="TDU24205.1"/>
    </source>
</evidence>
<dbReference type="InterPro" id="IPR010115">
    <property type="entry name" value="FbiA/CofD"/>
</dbReference>
<dbReference type="HAMAP" id="MF_01257">
    <property type="entry name" value="CofD"/>
    <property type="match status" value="1"/>
</dbReference>
<dbReference type="NCBIfam" id="TIGR01819">
    <property type="entry name" value="F420_cofD"/>
    <property type="match status" value="1"/>
</dbReference>
<evidence type="ECO:0000256" key="2">
    <source>
        <dbReference type="ARBA" id="ARBA00022842"/>
    </source>
</evidence>
<accession>A0A4R7NT06</accession>
<reference evidence="3 4" key="1">
    <citation type="submission" date="2019-03" db="EMBL/GenBank/DDBJ databases">
        <title>Genomic Encyclopedia of Type Strains, Phase IV (KMG-IV): sequencing the most valuable type-strain genomes for metagenomic binning, comparative biology and taxonomic classification.</title>
        <authorList>
            <person name="Goeker M."/>
        </authorList>
    </citation>
    <scope>NUCLEOTIDE SEQUENCE [LARGE SCALE GENOMIC DNA]</scope>
    <source>
        <strain evidence="3 4">DSM 26377</strain>
    </source>
</reference>
<dbReference type="Gene3D" id="3.40.50.10680">
    <property type="entry name" value="CofD-like domains"/>
    <property type="match status" value="1"/>
</dbReference>
<protein>
    <submittedName>
        <fullName evidence="3">LPPG:FO 2-phospho-L-lactate transferase</fullName>
    </submittedName>
</protein>
<keyword evidence="2" id="KW-0460">Magnesium</keyword>